<keyword evidence="2" id="KW-1185">Reference proteome</keyword>
<evidence type="ECO:0000313" key="1">
    <source>
        <dbReference type="EMBL" id="UOO92376.1"/>
    </source>
</evidence>
<reference evidence="1" key="2">
    <citation type="journal article" date="2022" name="Res Sq">
        <title>Evolution of multicellular longitudinally dividing oral cavity symbionts (Neisseriaceae).</title>
        <authorList>
            <person name="Nyongesa S."/>
            <person name="Weber P."/>
            <person name="Bernet E."/>
            <person name="Pullido F."/>
            <person name="Nieckarz M."/>
            <person name="Delaby M."/>
            <person name="Nieves C."/>
            <person name="Viehboeck T."/>
            <person name="Krause N."/>
            <person name="Rivera-Millot A."/>
            <person name="Nakamura A."/>
            <person name="Vischer N."/>
            <person name="VanNieuwenhze M."/>
            <person name="Brun Y."/>
            <person name="Cava F."/>
            <person name="Bulgheresi S."/>
            <person name="Veyrier F."/>
        </authorList>
    </citation>
    <scope>NUCLEOTIDE SEQUENCE</scope>
    <source>
        <strain evidence="1">SAG 1488-6</strain>
    </source>
</reference>
<organism evidence="1 2">
    <name type="scientific">Vitreoscilla stercoraria</name>
    <dbReference type="NCBI Taxonomy" id="61"/>
    <lineage>
        <taxon>Bacteria</taxon>
        <taxon>Pseudomonadati</taxon>
        <taxon>Pseudomonadota</taxon>
        <taxon>Betaproteobacteria</taxon>
        <taxon>Neisseriales</taxon>
        <taxon>Neisseriaceae</taxon>
        <taxon>Vitreoscilla</taxon>
    </lineage>
</organism>
<proteinExistence type="predicted"/>
<dbReference type="RefSeq" id="WP_019958519.1">
    <property type="nucleotide sequence ID" value="NZ_CP091512.1"/>
</dbReference>
<dbReference type="Proteomes" id="UP000832034">
    <property type="component" value="Chromosome"/>
</dbReference>
<reference evidence="1" key="1">
    <citation type="submission" date="2021-12" db="EMBL/GenBank/DDBJ databases">
        <authorList>
            <person name="Veyrier F.J."/>
        </authorList>
    </citation>
    <scope>NUCLEOTIDE SEQUENCE</scope>
    <source>
        <strain evidence="1">SAG 1488-6</strain>
    </source>
</reference>
<evidence type="ECO:0000313" key="2">
    <source>
        <dbReference type="Proteomes" id="UP000832034"/>
    </source>
</evidence>
<protein>
    <submittedName>
        <fullName evidence="1">Uncharacterized protein</fullName>
    </submittedName>
</protein>
<sequence>MILYRSHTQTFDIETLSLNLQDDVMAEVYLFQPEFIMAEAELENTAVLQAALNTWAGFGLIEPDIAQLGWAAFQNQQSKVLLLKPDNAYSPLLSQYGLVVHDMTHYQAACIEALNNILT</sequence>
<accession>A0ABY4EAR2</accession>
<name>A0ABY4EAR2_VITST</name>
<dbReference type="EMBL" id="CP091512">
    <property type="protein sequence ID" value="UOO92376.1"/>
    <property type="molecule type" value="Genomic_DNA"/>
</dbReference>
<gene>
    <name evidence="1" type="ORF">LVJ81_12355</name>
</gene>